<dbReference type="KEGG" id="ppsc:EHS13_15305"/>
<evidence type="ECO:0000313" key="1">
    <source>
        <dbReference type="EMBL" id="QGQ96144.1"/>
    </source>
</evidence>
<dbReference type="EMBL" id="CP034235">
    <property type="protein sequence ID" value="QGQ96144.1"/>
    <property type="molecule type" value="Genomic_DNA"/>
</dbReference>
<proteinExistence type="predicted"/>
<accession>A0A6B8RK67</accession>
<gene>
    <name evidence="1" type="ORF">EHS13_15305</name>
</gene>
<sequence length="95" mass="11541">MELKSEVRIALENINFYERNRALAKKYDFDLKKTMRRYDNLEVIRIFNDLGYSAEYDNIEDGFLIVEKDTLLKFQFSFDLKYSIVNLIWAIWVEK</sequence>
<evidence type="ECO:0000313" key="2">
    <source>
        <dbReference type="Proteomes" id="UP000426246"/>
    </source>
</evidence>
<keyword evidence="2" id="KW-1185">Reference proteome</keyword>
<organism evidence="1 2">
    <name type="scientific">Paenibacillus psychroresistens</name>
    <dbReference type="NCBI Taxonomy" id="1778678"/>
    <lineage>
        <taxon>Bacteria</taxon>
        <taxon>Bacillati</taxon>
        <taxon>Bacillota</taxon>
        <taxon>Bacilli</taxon>
        <taxon>Bacillales</taxon>
        <taxon>Paenibacillaceae</taxon>
        <taxon>Paenibacillus</taxon>
    </lineage>
</organism>
<reference evidence="2" key="1">
    <citation type="submission" date="2018-11" db="EMBL/GenBank/DDBJ databases">
        <title>Complete genome sequence of Paenibacillus sp. ML311-T8.</title>
        <authorList>
            <person name="Nam Y.-D."/>
            <person name="Kang J."/>
            <person name="Chung W.-H."/>
            <person name="Park Y.S."/>
        </authorList>
    </citation>
    <scope>NUCLEOTIDE SEQUENCE [LARGE SCALE GENOMIC DNA]</scope>
    <source>
        <strain evidence="2">ML311-T8</strain>
    </source>
</reference>
<name>A0A6B8RK67_9BACL</name>
<dbReference type="AlphaFoldDB" id="A0A6B8RK67"/>
<protein>
    <submittedName>
        <fullName evidence="1">Uncharacterized protein</fullName>
    </submittedName>
</protein>
<dbReference type="Proteomes" id="UP000426246">
    <property type="component" value="Chromosome"/>
</dbReference>
<dbReference type="RefSeq" id="WP_155701182.1">
    <property type="nucleotide sequence ID" value="NZ_CP034235.1"/>
</dbReference>
<dbReference type="OrthoDB" id="2720680at2"/>